<dbReference type="Gene3D" id="3.30.420.40">
    <property type="match status" value="2"/>
</dbReference>
<evidence type="ECO:0000313" key="2">
    <source>
        <dbReference type="EMBL" id="PQO25798.1"/>
    </source>
</evidence>
<dbReference type="InterPro" id="IPR002731">
    <property type="entry name" value="ATPase_BadF"/>
</dbReference>
<reference evidence="2 3" key="1">
    <citation type="submission" date="2018-02" db="EMBL/GenBank/DDBJ databases">
        <title>Comparative genomes isolates from brazilian mangrove.</title>
        <authorList>
            <person name="Araujo J.E."/>
            <person name="Taketani R.G."/>
            <person name="Silva M.C.P."/>
            <person name="Loureco M.V."/>
            <person name="Andreote F.D."/>
        </authorList>
    </citation>
    <scope>NUCLEOTIDE SEQUENCE [LARGE SCALE GENOMIC DNA]</scope>
    <source>
        <strain evidence="2 3">HEX-2 MGV</strain>
    </source>
</reference>
<dbReference type="InterPro" id="IPR052519">
    <property type="entry name" value="Euk-type_GlcNAc_Kinase"/>
</dbReference>
<feature type="domain" description="ATPase BadF/BadG/BcrA/BcrD type" evidence="1">
    <location>
        <begin position="25"/>
        <end position="313"/>
    </location>
</feature>
<dbReference type="InterPro" id="IPR043129">
    <property type="entry name" value="ATPase_NBD"/>
</dbReference>
<organism evidence="2 3">
    <name type="scientific">Blastopirellula marina</name>
    <dbReference type="NCBI Taxonomy" id="124"/>
    <lineage>
        <taxon>Bacteria</taxon>
        <taxon>Pseudomonadati</taxon>
        <taxon>Planctomycetota</taxon>
        <taxon>Planctomycetia</taxon>
        <taxon>Pirellulales</taxon>
        <taxon>Pirellulaceae</taxon>
        <taxon>Blastopirellula</taxon>
    </lineage>
</organism>
<dbReference type="RefSeq" id="WP_105358541.1">
    <property type="nucleotide sequence ID" value="NZ_PUIA01000074.1"/>
</dbReference>
<proteinExistence type="predicted"/>
<dbReference type="PANTHER" id="PTHR43190:SF3">
    <property type="entry name" value="N-ACETYL-D-GLUCOSAMINE KINASE"/>
    <property type="match status" value="1"/>
</dbReference>
<accession>A0A2S8F0U9</accession>
<comment type="caution">
    <text evidence="2">The sequence shown here is derived from an EMBL/GenBank/DDBJ whole genome shotgun (WGS) entry which is preliminary data.</text>
</comment>
<name>A0A2S8F0U9_9BACT</name>
<dbReference type="OrthoDB" id="9772633at2"/>
<dbReference type="CDD" id="cd24007">
    <property type="entry name" value="ASKHA_NBD_eukNAGK-like"/>
    <property type="match status" value="1"/>
</dbReference>
<dbReference type="SUPFAM" id="SSF53067">
    <property type="entry name" value="Actin-like ATPase domain"/>
    <property type="match status" value="2"/>
</dbReference>
<protein>
    <recommendedName>
        <fullName evidence="1">ATPase BadF/BadG/BcrA/BcrD type domain-containing protein</fullName>
    </recommendedName>
</protein>
<dbReference type="Proteomes" id="UP000240009">
    <property type="component" value="Unassembled WGS sequence"/>
</dbReference>
<evidence type="ECO:0000313" key="3">
    <source>
        <dbReference type="Proteomes" id="UP000240009"/>
    </source>
</evidence>
<dbReference type="Pfam" id="PF01869">
    <property type="entry name" value="BcrAD_BadFG"/>
    <property type="match status" value="1"/>
</dbReference>
<evidence type="ECO:0000259" key="1">
    <source>
        <dbReference type="Pfam" id="PF01869"/>
    </source>
</evidence>
<dbReference type="PANTHER" id="PTHR43190">
    <property type="entry name" value="N-ACETYL-D-GLUCOSAMINE KINASE"/>
    <property type="match status" value="1"/>
</dbReference>
<sequence length="334" mass="34905">MLIHENIVSGLPNRDRSDGELVLAVDSGGTKTSCTLARIGDKNQWTILGTGRALAGNPRAIGLEASARTIAESVKLAKAEAGLDSFPCHRAIFAVAGTLHEPIRHDLCRRLGEMDLAETCLVVPDLIPLVAGCGPEVSMGLIAGTGSVAIGRDPLGRYAIAGGWGPMLGDDGSGYAIGRLALRSTLQCLEMGKTAQGLVKQVCEALGAKTSLGIKAAMADVADLREAVASLAPIVLSPSHETDPLAATIIAKAAADLADMVQGLQTRLQMPKDGMVIALSGGILRAESPLMHQLGKELEARGFHAKLERIVDPVLPILNMLSQPELPSQFEILP</sequence>
<dbReference type="AlphaFoldDB" id="A0A2S8F0U9"/>
<gene>
    <name evidence="2" type="ORF">C5Y96_23600</name>
</gene>
<dbReference type="EMBL" id="PUIA01000074">
    <property type="protein sequence ID" value="PQO25798.1"/>
    <property type="molecule type" value="Genomic_DNA"/>
</dbReference>